<dbReference type="AlphaFoldDB" id="A0A951QCX0"/>
<feature type="transmembrane region" description="Helical" evidence="1">
    <location>
        <begin position="56"/>
        <end position="79"/>
    </location>
</feature>
<comment type="caution">
    <text evidence="2">The sequence shown here is derived from an EMBL/GenBank/DDBJ whole genome shotgun (WGS) entry which is preliminary data.</text>
</comment>
<keyword evidence="1" id="KW-0812">Transmembrane</keyword>
<proteinExistence type="predicted"/>
<evidence type="ECO:0000313" key="2">
    <source>
        <dbReference type="EMBL" id="MBW4660160.1"/>
    </source>
</evidence>
<dbReference type="EMBL" id="JAHHHD010000018">
    <property type="protein sequence ID" value="MBW4660160.1"/>
    <property type="molecule type" value="Genomic_DNA"/>
</dbReference>
<protein>
    <submittedName>
        <fullName evidence="2">Uncharacterized protein</fullName>
    </submittedName>
</protein>
<reference evidence="2" key="1">
    <citation type="submission" date="2021-05" db="EMBL/GenBank/DDBJ databases">
        <authorList>
            <person name="Pietrasiak N."/>
            <person name="Ward R."/>
            <person name="Stajich J.E."/>
            <person name="Kurbessoian T."/>
        </authorList>
    </citation>
    <scope>NUCLEOTIDE SEQUENCE</scope>
    <source>
        <strain evidence="2">UHER 2000/2452</strain>
    </source>
</reference>
<dbReference type="Proteomes" id="UP000757435">
    <property type="component" value="Unassembled WGS sequence"/>
</dbReference>
<feature type="transmembrane region" description="Helical" evidence="1">
    <location>
        <begin position="12"/>
        <end position="36"/>
    </location>
</feature>
<evidence type="ECO:0000313" key="3">
    <source>
        <dbReference type="Proteomes" id="UP000757435"/>
    </source>
</evidence>
<accession>A0A951QCX0</accession>
<sequence length="122" mass="14202">MFQHQVRRLHRTIVYGRWTVVGLLWLTLAPLSLWGLRSEISLWRDHLTWAAVRYGLIYNRLSAIGLGICLGMTVAALVWHSRNLLLGLPQPYQAYLEKQVLQIRQQGKTHPLWKWVCGDQSN</sequence>
<gene>
    <name evidence="2" type="ORF">KME15_15905</name>
</gene>
<organism evidence="2 3">
    <name type="scientific">Drouetiella hepatica Uher 2000/2452</name>
    <dbReference type="NCBI Taxonomy" id="904376"/>
    <lineage>
        <taxon>Bacteria</taxon>
        <taxon>Bacillati</taxon>
        <taxon>Cyanobacteriota</taxon>
        <taxon>Cyanophyceae</taxon>
        <taxon>Oculatellales</taxon>
        <taxon>Oculatellaceae</taxon>
        <taxon>Drouetiella</taxon>
    </lineage>
</organism>
<evidence type="ECO:0000256" key="1">
    <source>
        <dbReference type="SAM" id="Phobius"/>
    </source>
</evidence>
<reference evidence="2" key="2">
    <citation type="journal article" date="2022" name="Microbiol. Resour. Announc.">
        <title>Metagenome Sequencing to Explore Phylogenomics of Terrestrial Cyanobacteria.</title>
        <authorList>
            <person name="Ward R.D."/>
            <person name="Stajich J.E."/>
            <person name="Johansen J.R."/>
            <person name="Huntemann M."/>
            <person name="Clum A."/>
            <person name="Foster B."/>
            <person name="Foster B."/>
            <person name="Roux S."/>
            <person name="Palaniappan K."/>
            <person name="Varghese N."/>
            <person name="Mukherjee S."/>
            <person name="Reddy T.B.K."/>
            <person name="Daum C."/>
            <person name="Copeland A."/>
            <person name="Chen I.A."/>
            <person name="Ivanova N.N."/>
            <person name="Kyrpides N.C."/>
            <person name="Shapiro N."/>
            <person name="Eloe-Fadrosh E.A."/>
            <person name="Pietrasiak N."/>
        </authorList>
    </citation>
    <scope>NUCLEOTIDE SEQUENCE</scope>
    <source>
        <strain evidence="2">UHER 2000/2452</strain>
    </source>
</reference>
<keyword evidence="1" id="KW-1133">Transmembrane helix</keyword>
<keyword evidence="1" id="KW-0472">Membrane</keyword>
<name>A0A951QCX0_9CYAN</name>